<keyword evidence="3" id="KW-1185">Reference proteome</keyword>
<name>A0A2V1DL20_9PLEO</name>
<proteinExistence type="predicted"/>
<dbReference type="AlphaFoldDB" id="A0A2V1DL20"/>
<accession>A0A2V1DL20</accession>
<gene>
    <name evidence="2" type="ORF">DM02DRAFT_530318</name>
</gene>
<keyword evidence="1" id="KW-1133">Transmembrane helix</keyword>
<dbReference type="EMBL" id="KZ805404">
    <property type="protein sequence ID" value="PVH98886.1"/>
    <property type="molecule type" value="Genomic_DNA"/>
</dbReference>
<dbReference type="OrthoDB" id="4829316at2759"/>
<evidence type="ECO:0000256" key="1">
    <source>
        <dbReference type="SAM" id="Phobius"/>
    </source>
</evidence>
<reference evidence="2 3" key="1">
    <citation type="journal article" date="2018" name="Sci. Rep.">
        <title>Comparative genomics provides insights into the lifestyle and reveals functional heterogeneity of dark septate endophytic fungi.</title>
        <authorList>
            <person name="Knapp D.G."/>
            <person name="Nemeth J.B."/>
            <person name="Barry K."/>
            <person name="Hainaut M."/>
            <person name="Henrissat B."/>
            <person name="Johnson J."/>
            <person name="Kuo A."/>
            <person name="Lim J.H.P."/>
            <person name="Lipzen A."/>
            <person name="Nolan M."/>
            <person name="Ohm R.A."/>
            <person name="Tamas L."/>
            <person name="Grigoriev I.V."/>
            <person name="Spatafora J.W."/>
            <person name="Nagy L.G."/>
            <person name="Kovacs G.M."/>
        </authorList>
    </citation>
    <scope>NUCLEOTIDE SEQUENCE [LARGE SCALE GENOMIC DNA]</scope>
    <source>
        <strain evidence="2 3">DSE2036</strain>
    </source>
</reference>
<feature type="transmembrane region" description="Helical" evidence="1">
    <location>
        <begin position="55"/>
        <end position="74"/>
    </location>
</feature>
<sequence>MPTPTTTKPSSTSILRSTALYLTEPHPYNRKPITSAPASIPWANYPRRVGRTGTFVLPLMVLVLGWPLAGKWVFDGRM</sequence>
<keyword evidence="1" id="KW-0812">Transmembrane</keyword>
<evidence type="ECO:0000313" key="2">
    <source>
        <dbReference type="EMBL" id="PVH98886.1"/>
    </source>
</evidence>
<dbReference type="Proteomes" id="UP000244855">
    <property type="component" value="Unassembled WGS sequence"/>
</dbReference>
<evidence type="ECO:0000313" key="3">
    <source>
        <dbReference type="Proteomes" id="UP000244855"/>
    </source>
</evidence>
<protein>
    <submittedName>
        <fullName evidence="2">Uncharacterized protein</fullName>
    </submittedName>
</protein>
<keyword evidence="1" id="KW-0472">Membrane</keyword>
<organism evidence="2 3">
    <name type="scientific">Periconia macrospinosa</name>
    <dbReference type="NCBI Taxonomy" id="97972"/>
    <lineage>
        <taxon>Eukaryota</taxon>
        <taxon>Fungi</taxon>
        <taxon>Dikarya</taxon>
        <taxon>Ascomycota</taxon>
        <taxon>Pezizomycotina</taxon>
        <taxon>Dothideomycetes</taxon>
        <taxon>Pleosporomycetidae</taxon>
        <taxon>Pleosporales</taxon>
        <taxon>Massarineae</taxon>
        <taxon>Periconiaceae</taxon>
        <taxon>Periconia</taxon>
    </lineage>
</organism>